<evidence type="ECO:0000259" key="5">
    <source>
        <dbReference type="PROSITE" id="PS01124"/>
    </source>
</evidence>
<keyword evidence="1" id="KW-0805">Transcription regulation</keyword>
<evidence type="ECO:0000256" key="1">
    <source>
        <dbReference type="ARBA" id="ARBA00023015"/>
    </source>
</evidence>
<name>A0A317L3M7_9BACI</name>
<keyword evidence="4" id="KW-0472">Membrane</keyword>
<dbReference type="PROSITE" id="PS01124">
    <property type="entry name" value="HTH_ARAC_FAMILY_2"/>
    <property type="match status" value="1"/>
</dbReference>
<organism evidence="6 7">
    <name type="scientific">Gracilibacillus dipsosauri</name>
    <dbReference type="NCBI Taxonomy" id="178340"/>
    <lineage>
        <taxon>Bacteria</taxon>
        <taxon>Bacillati</taxon>
        <taxon>Bacillota</taxon>
        <taxon>Bacilli</taxon>
        <taxon>Bacillales</taxon>
        <taxon>Bacillaceae</taxon>
        <taxon>Gracilibacillus</taxon>
    </lineage>
</organism>
<sequence length="769" mass="89818">MTGEGVIMNLAEFSKVFRRFLLSYLIILFIPLFAGLISYHVSLKTAEKYSIMNSTQVLHEGKTILEQRLDEINRFANQLATNSDVNTLLNKNITEKNKIVSSMKQLSTDISPFASTNDFLEDFYIYFRRMDIVMVPGSVYYRPYHFYQEYHYTDFTFSEWKTEVLSHHQGMLPRKAFVMDERNTNVITYIRPLPMNSYSKSMGSIVVPIESSKINNLLMGISTQFNGWVYIMDENNGHIVTTNGIDESEISPIHSRVSMNDNRLYLEDGTLLITAHSDKYNWTYVAGIPSKTLVRQAAPIKYITWLVTIGTLVIGLIICFLFAYRHSRPITGMMKTLKEYTGTESRNDYDFLHGNISKLIATNVDLHSQLAEQKPLLKDAFLKQLLAGELTEKNQNLQEFAALADLPIIGNKGFVSILKVAGYEEMSSSEIYEELHAIRLVIQKESLKLCQKFYVTNLDSDKMVYIFLDDQKDTDVFARDIEQMFLSLKKQFQHQYRISLKVGFGQPFQSLLDISRSYNEAVQALDYITISTNDYHLFWYNEMIKETVLFYYPLDYEFRLLKNLKEGNAEEAKKILQEIYEENINNRCLPKDMLEQVMYEIKGTLFKAFDQYSSKKEELEKVWKNIWDIQVDEESIESLKNKFDQAIECYCQMIADQRKESNHTMIHSIKTFLHEHYQSPDLTIYGIAEHFNRPEKFISHIFKEETGEYLYEYLEKIRMNEAMNLLANSKKTINDIAKEVGYNSAHSFRRAFKRINKVTPNQFRKTLQD</sequence>
<dbReference type="InterPro" id="IPR018060">
    <property type="entry name" value="HTH_AraC"/>
</dbReference>
<dbReference type="SUPFAM" id="SSF46689">
    <property type="entry name" value="Homeodomain-like"/>
    <property type="match status" value="1"/>
</dbReference>
<dbReference type="OrthoDB" id="368621at2"/>
<dbReference type="PANTHER" id="PTHR43280:SF2">
    <property type="entry name" value="HTH-TYPE TRANSCRIPTIONAL REGULATOR EXSA"/>
    <property type="match status" value="1"/>
</dbReference>
<evidence type="ECO:0000256" key="4">
    <source>
        <dbReference type="SAM" id="Phobius"/>
    </source>
</evidence>
<dbReference type="PANTHER" id="PTHR43280">
    <property type="entry name" value="ARAC-FAMILY TRANSCRIPTIONAL REGULATOR"/>
    <property type="match status" value="1"/>
</dbReference>
<reference evidence="6 7" key="1">
    <citation type="submission" date="2018-05" db="EMBL/GenBank/DDBJ databases">
        <title>Genomic analysis of Gracilibacillus dipsosauri DD1 reveals novel features of a salt-tolerant amylase.</title>
        <authorList>
            <person name="Deutch C.E."/>
            <person name="Yang S."/>
        </authorList>
    </citation>
    <scope>NUCLEOTIDE SEQUENCE [LARGE SCALE GENOMIC DNA]</scope>
    <source>
        <strain evidence="6 7">DD1</strain>
    </source>
</reference>
<feature type="domain" description="HTH araC/xylS-type" evidence="5">
    <location>
        <begin position="667"/>
        <end position="766"/>
    </location>
</feature>
<dbReference type="GO" id="GO:0003700">
    <property type="term" value="F:DNA-binding transcription factor activity"/>
    <property type="evidence" value="ECO:0007669"/>
    <property type="project" value="InterPro"/>
</dbReference>
<dbReference type="GO" id="GO:0043565">
    <property type="term" value="F:sequence-specific DNA binding"/>
    <property type="evidence" value="ECO:0007669"/>
    <property type="project" value="InterPro"/>
</dbReference>
<keyword evidence="3" id="KW-0804">Transcription</keyword>
<evidence type="ECO:0000313" key="7">
    <source>
        <dbReference type="Proteomes" id="UP000245624"/>
    </source>
</evidence>
<keyword evidence="4" id="KW-0812">Transmembrane</keyword>
<gene>
    <name evidence="6" type="ORF">DLJ74_00020</name>
</gene>
<keyword evidence="4" id="KW-1133">Transmembrane helix</keyword>
<accession>A0A317L3M7</accession>
<dbReference type="SMART" id="SM00342">
    <property type="entry name" value="HTH_ARAC"/>
    <property type="match status" value="1"/>
</dbReference>
<dbReference type="EMBL" id="QGTD01000001">
    <property type="protein sequence ID" value="PWU70265.1"/>
    <property type="molecule type" value="Genomic_DNA"/>
</dbReference>
<dbReference type="Pfam" id="PF12833">
    <property type="entry name" value="HTH_18"/>
    <property type="match status" value="1"/>
</dbReference>
<feature type="transmembrane region" description="Helical" evidence="4">
    <location>
        <begin position="302"/>
        <end position="324"/>
    </location>
</feature>
<feature type="transmembrane region" description="Helical" evidence="4">
    <location>
        <begin position="21"/>
        <end position="41"/>
    </location>
</feature>
<dbReference type="InterPro" id="IPR041522">
    <property type="entry name" value="CdaR_GGDEF"/>
</dbReference>
<keyword evidence="7" id="KW-1185">Reference proteome</keyword>
<proteinExistence type="predicted"/>
<dbReference type="InterPro" id="IPR009057">
    <property type="entry name" value="Homeodomain-like_sf"/>
</dbReference>
<dbReference type="Pfam" id="PF17853">
    <property type="entry name" value="GGDEF_2"/>
    <property type="match status" value="1"/>
</dbReference>
<dbReference type="Proteomes" id="UP000245624">
    <property type="component" value="Unassembled WGS sequence"/>
</dbReference>
<evidence type="ECO:0000256" key="2">
    <source>
        <dbReference type="ARBA" id="ARBA00023125"/>
    </source>
</evidence>
<evidence type="ECO:0000313" key="6">
    <source>
        <dbReference type="EMBL" id="PWU70265.1"/>
    </source>
</evidence>
<evidence type="ECO:0000256" key="3">
    <source>
        <dbReference type="ARBA" id="ARBA00023163"/>
    </source>
</evidence>
<dbReference type="AlphaFoldDB" id="A0A317L3M7"/>
<keyword evidence="2" id="KW-0238">DNA-binding</keyword>
<protein>
    <recommendedName>
        <fullName evidence="5">HTH araC/xylS-type domain-containing protein</fullName>
    </recommendedName>
</protein>
<dbReference type="Gene3D" id="1.10.10.60">
    <property type="entry name" value="Homeodomain-like"/>
    <property type="match status" value="2"/>
</dbReference>
<comment type="caution">
    <text evidence="6">The sequence shown here is derived from an EMBL/GenBank/DDBJ whole genome shotgun (WGS) entry which is preliminary data.</text>
</comment>